<dbReference type="Proteomes" id="UP000014155">
    <property type="component" value="Unassembled WGS sequence"/>
</dbReference>
<name>S0FK12_RUMCE</name>
<comment type="caution">
    <text evidence="2">The sequence shown here is derived from an EMBL/GenBank/DDBJ whole genome shotgun (WGS) entry which is preliminary data.</text>
</comment>
<reference evidence="2 3" key="1">
    <citation type="journal article" date="2013" name="Genome Announc.">
        <title>Draft Genome Sequence of the Cellulolytic, Mesophilic, Anaerobic Bacterium Clostridium termitidis Strain CT1112 (DSM 5398).</title>
        <authorList>
            <person name="Lal S."/>
            <person name="Ramachandran U."/>
            <person name="Zhang X."/>
            <person name="Munir R."/>
            <person name="Sparling R."/>
            <person name="Levin D.B."/>
        </authorList>
    </citation>
    <scope>NUCLEOTIDE SEQUENCE [LARGE SCALE GENOMIC DNA]</scope>
    <source>
        <strain evidence="2 3">CT1112</strain>
    </source>
</reference>
<dbReference type="SUPFAM" id="SSF55729">
    <property type="entry name" value="Acyl-CoA N-acyltransferases (Nat)"/>
    <property type="match status" value="1"/>
</dbReference>
<dbReference type="EMBL" id="AORV01000026">
    <property type="protein sequence ID" value="EMS72525.1"/>
    <property type="molecule type" value="Genomic_DNA"/>
</dbReference>
<evidence type="ECO:0000259" key="1">
    <source>
        <dbReference type="PROSITE" id="PS51186"/>
    </source>
</evidence>
<dbReference type="STRING" id="1195236.CTER_1309"/>
<proteinExistence type="predicted"/>
<dbReference type="InterPro" id="IPR000182">
    <property type="entry name" value="GNAT_dom"/>
</dbReference>
<feature type="domain" description="N-acetyltransferase" evidence="1">
    <location>
        <begin position="127"/>
        <end position="254"/>
    </location>
</feature>
<gene>
    <name evidence="2" type="ORF">CTER_1309</name>
</gene>
<sequence>MDKILKDTEYLEKYLPYSLPVLGRQLSGDYIRFIIFDNEGVAVLCPYDELILFLHNTDNICRILERINNEFKEVRIILYTDQEVDTKVFKEKYEAVEENFLINKLEDINNYEFLSNTGRFAGDNDISDLVRLEKSYIDEEIGWRKEERKKDLHIEYREKVKRNQVFINGEPVNCKIEIKYQYKQYMEIGKIYTDASQRQKGIAANCMENFLKWAALEQLTVVLNTRKDNTYANKLYTTAGFSKIGSVFYLIRKG</sequence>
<dbReference type="AlphaFoldDB" id="S0FK12"/>
<evidence type="ECO:0000313" key="3">
    <source>
        <dbReference type="Proteomes" id="UP000014155"/>
    </source>
</evidence>
<evidence type="ECO:0000313" key="2">
    <source>
        <dbReference type="EMBL" id="EMS72525.1"/>
    </source>
</evidence>
<dbReference type="GO" id="GO:0016747">
    <property type="term" value="F:acyltransferase activity, transferring groups other than amino-acyl groups"/>
    <property type="evidence" value="ECO:0007669"/>
    <property type="project" value="InterPro"/>
</dbReference>
<dbReference type="Gene3D" id="3.40.630.30">
    <property type="match status" value="1"/>
</dbReference>
<dbReference type="PROSITE" id="PS51186">
    <property type="entry name" value="GNAT"/>
    <property type="match status" value="1"/>
</dbReference>
<dbReference type="PATRIC" id="fig|1195236.3.peg.1626"/>
<keyword evidence="3" id="KW-1185">Reference proteome</keyword>
<keyword evidence="2" id="KW-0808">Transferase</keyword>
<organism evidence="2 3">
    <name type="scientific">Ruminiclostridium cellobioparum subsp. termitidis CT1112</name>
    <dbReference type="NCBI Taxonomy" id="1195236"/>
    <lineage>
        <taxon>Bacteria</taxon>
        <taxon>Bacillati</taxon>
        <taxon>Bacillota</taxon>
        <taxon>Clostridia</taxon>
        <taxon>Eubacteriales</taxon>
        <taxon>Oscillospiraceae</taxon>
        <taxon>Ruminiclostridium</taxon>
    </lineage>
</organism>
<protein>
    <submittedName>
        <fullName evidence="2">Acetyltransferase (GNAT) family</fullName>
    </submittedName>
</protein>
<accession>S0FK12</accession>
<dbReference type="RefSeq" id="WP_004624750.1">
    <property type="nucleotide sequence ID" value="NZ_AORV01000026.1"/>
</dbReference>
<dbReference type="InterPro" id="IPR016181">
    <property type="entry name" value="Acyl_CoA_acyltransferase"/>
</dbReference>
<dbReference type="Pfam" id="PF00583">
    <property type="entry name" value="Acetyltransf_1"/>
    <property type="match status" value="1"/>
</dbReference>